<sequence length="425" mass="43877">MTASPLFLAYRGLTAAVEPAGRPFLGWRLRAGKEDPARLGERLGRASRPRPAGVLVWLHGASVGEGVSLLPLVDALLARGARVLLTTGTVNAARVLVPRLPSGVIHQFVPLDLPGAVGRFVAHWKPDLAVLAESELWPNLVEALHRAAVPLALVNARMSARSARRWARAPGFIGALLGRTALCLCQTEADAGRYRALGAGRVAVTGLLKYDVPAPAADAEALAAFTAAVGPRPLWVAASTHEGEEDALIEAHLLLRRDVPDALTVVAPRQPNRGPPLLAEAQRRGIASAARSRGDAPGAATALYVADTLGELGLWFRAAGLVFVGNSLVPPGGGQNPIEPARLGCAILHGPHTDNFSDVYPALDAAGGGAEVGDAAHLAEAAATLLGDPAQLRLMARAAADAVEGRGGATARTLAALSPYLPSAA</sequence>
<evidence type="ECO:0000256" key="1">
    <source>
        <dbReference type="ARBA" id="ARBA00003394"/>
    </source>
</evidence>
<comment type="pathway">
    <text evidence="2 10">Bacterial outer membrane biogenesis; LPS core biosynthesis.</text>
</comment>
<dbReference type="SUPFAM" id="SSF53756">
    <property type="entry name" value="UDP-Glycosyltransferase/glycogen phosphorylase"/>
    <property type="match status" value="1"/>
</dbReference>
<comment type="similarity">
    <text evidence="10">Belongs to the glycosyltransferase group 1 family.</text>
</comment>
<dbReference type="InterPro" id="IPR007507">
    <property type="entry name" value="Glycos_transf_N"/>
</dbReference>
<proteinExistence type="inferred from homology"/>
<dbReference type="UniPathway" id="UPA00958"/>
<dbReference type="Proteomes" id="UP000290759">
    <property type="component" value="Unassembled WGS sequence"/>
</dbReference>
<evidence type="ECO:0000313" key="13">
    <source>
        <dbReference type="Proteomes" id="UP000290759"/>
    </source>
</evidence>
<organism evidence="12 13">
    <name type="scientific">Lichenibacterium minor</name>
    <dbReference type="NCBI Taxonomy" id="2316528"/>
    <lineage>
        <taxon>Bacteria</taxon>
        <taxon>Pseudomonadati</taxon>
        <taxon>Pseudomonadota</taxon>
        <taxon>Alphaproteobacteria</taxon>
        <taxon>Hyphomicrobiales</taxon>
        <taxon>Lichenihabitantaceae</taxon>
        <taxon>Lichenibacterium</taxon>
    </lineage>
</organism>
<keyword evidence="10" id="KW-0448">Lipopolysaccharide biosynthesis</keyword>
<dbReference type="RefSeq" id="WP_129227468.1">
    <property type="nucleotide sequence ID" value="NZ_QYBB01000014.1"/>
</dbReference>
<evidence type="ECO:0000256" key="7">
    <source>
        <dbReference type="ARBA" id="ARBA00049183"/>
    </source>
</evidence>
<comment type="subcellular location">
    <subcellularLocation>
        <location evidence="10">Cell membrane</location>
    </subcellularLocation>
</comment>
<protein>
    <recommendedName>
        <fullName evidence="4 10">3-deoxy-D-manno-octulosonic acid transferase</fullName>
        <shortName evidence="10">Kdo transferase</shortName>
        <ecNumber evidence="3 10">2.4.99.12</ecNumber>
    </recommendedName>
    <alternativeName>
        <fullName evidence="6 10">Lipid IV(A) 3-deoxy-D-manno-octulosonic acid transferase</fullName>
    </alternativeName>
</protein>
<keyword evidence="13" id="KW-1185">Reference proteome</keyword>
<evidence type="ECO:0000256" key="6">
    <source>
        <dbReference type="ARBA" id="ARBA00031445"/>
    </source>
</evidence>
<dbReference type="GO" id="GO:0005886">
    <property type="term" value="C:plasma membrane"/>
    <property type="evidence" value="ECO:0007669"/>
    <property type="project" value="UniProtKB-SubCell"/>
</dbReference>
<evidence type="ECO:0000256" key="3">
    <source>
        <dbReference type="ARBA" id="ARBA00012621"/>
    </source>
</evidence>
<dbReference type="Gene3D" id="3.40.50.11720">
    <property type="entry name" value="3-Deoxy-D-manno-octulosonic-acid transferase, N-terminal domain"/>
    <property type="match status" value="1"/>
</dbReference>
<dbReference type="InterPro" id="IPR039901">
    <property type="entry name" value="Kdotransferase"/>
</dbReference>
<accession>A0A4Q2U8I6</accession>
<reference evidence="12 13" key="2">
    <citation type="submission" date="2019-02" db="EMBL/GenBank/DDBJ databases">
        <title>'Lichenibacterium ramalinii' gen. nov. sp. nov., 'Lichenibacterium minor' gen. nov. sp. nov.</title>
        <authorList>
            <person name="Pankratov T."/>
        </authorList>
    </citation>
    <scope>NUCLEOTIDE SEQUENCE [LARGE SCALE GENOMIC DNA]</scope>
    <source>
        <strain evidence="12 13">RmlP026</strain>
    </source>
</reference>
<evidence type="ECO:0000256" key="5">
    <source>
        <dbReference type="ARBA" id="ARBA00022679"/>
    </source>
</evidence>
<dbReference type="Pfam" id="PF04413">
    <property type="entry name" value="Glycos_transf_N"/>
    <property type="match status" value="1"/>
</dbReference>
<name>A0A4Q2U8I6_9HYPH</name>
<dbReference type="GO" id="GO:0009245">
    <property type="term" value="P:lipid A biosynthetic process"/>
    <property type="evidence" value="ECO:0007669"/>
    <property type="project" value="TreeGrafter"/>
</dbReference>
<evidence type="ECO:0000259" key="11">
    <source>
        <dbReference type="Pfam" id="PF04413"/>
    </source>
</evidence>
<keyword evidence="10" id="KW-0472">Membrane</keyword>
<dbReference type="EC" id="2.4.99.12" evidence="3 10"/>
<gene>
    <name evidence="12" type="ORF">D3273_13810</name>
</gene>
<dbReference type="AlphaFoldDB" id="A0A4Q2U8I6"/>
<dbReference type="GO" id="GO:0043842">
    <property type="term" value="F:Kdo transferase activity"/>
    <property type="evidence" value="ECO:0007669"/>
    <property type="project" value="UniProtKB-EC"/>
</dbReference>
<feature type="domain" description="3-deoxy-D-manno-octulosonic-acid transferase N-terminal" evidence="11">
    <location>
        <begin position="38"/>
        <end position="212"/>
    </location>
</feature>
<evidence type="ECO:0000256" key="9">
    <source>
        <dbReference type="PIRSR" id="PIRSR639901-2"/>
    </source>
</evidence>
<keyword evidence="5 10" id="KW-0808">Transferase</keyword>
<dbReference type="PANTHER" id="PTHR42755:SF1">
    <property type="entry name" value="3-DEOXY-D-MANNO-OCTULOSONIC ACID TRANSFERASE, MITOCHONDRIAL-RELATED"/>
    <property type="match status" value="1"/>
</dbReference>
<dbReference type="InterPro" id="IPR038107">
    <property type="entry name" value="Glycos_transf_N_sf"/>
</dbReference>
<reference evidence="12 13" key="1">
    <citation type="submission" date="2018-12" db="EMBL/GenBank/DDBJ databases">
        <authorList>
            <person name="Grouzdev D.S."/>
            <person name="Krutkina M.S."/>
        </authorList>
    </citation>
    <scope>NUCLEOTIDE SEQUENCE [LARGE SCALE GENOMIC DNA]</scope>
    <source>
        <strain evidence="12 13">RmlP026</strain>
    </source>
</reference>
<dbReference type="Gene3D" id="3.40.50.2000">
    <property type="entry name" value="Glycogen Phosphorylase B"/>
    <property type="match status" value="1"/>
</dbReference>
<comment type="caution">
    <text evidence="12">The sequence shown here is derived from an EMBL/GenBank/DDBJ whole genome shotgun (WGS) entry which is preliminary data.</text>
</comment>
<comment type="function">
    <text evidence="1 10">Involved in lipopolysaccharide (LPS) biosynthesis. Catalyzes the transfer of 3-deoxy-D-manno-octulosonate (Kdo) residue(s) from CMP-Kdo to lipid IV(A), the tetraacyldisaccharide-1,4'-bisphosphate precursor of lipid A.</text>
</comment>
<evidence type="ECO:0000313" key="12">
    <source>
        <dbReference type="EMBL" id="RYC31451.1"/>
    </source>
</evidence>
<feature type="active site" description="Proton acceptor" evidence="8">
    <location>
        <position position="65"/>
    </location>
</feature>
<feature type="site" description="Transition state stabilizer" evidence="9">
    <location>
        <position position="133"/>
    </location>
</feature>
<comment type="catalytic activity">
    <reaction evidence="7 10">
        <text>lipid IVA (E. coli) + CMP-3-deoxy-beta-D-manno-octulosonate = alpha-Kdo-(2-&gt;6)-lipid IVA (E. coli) + CMP + H(+)</text>
        <dbReference type="Rhea" id="RHEA:28066"/>
        <dbReference type="ChEBI" id="CHEBI:15378"/>
        <dbReference type="ChEBI" id="CHEBI:58603"/>
        <dbReference type="ChEBI" id="CHEBI:60364"/>
        <dbReference type="ChEBI" id="CHEBI:60377"/>
        <dbReference type="ChEBI" id="CHEBI:85987"/>
        <dbReference type="EC" id="2.4.99.12"/>
    </reaction>
</comment>
<evidence type="ECO:0000256" key="4">
    <source>
        <dbReference type="ARBA" id="ARBA00019077"/>
    </source>
</evidence>
<dbReference type="EMBL" id="QYBB01000014">
    <property type="protein sequence ID" value="RYC31451.1"/>
    <property type="molecule type" value="Genomic_DNA"/>
</dbReference>
<dbReference type="PANTHER" id="PTHR42755">
    <property type="entry name" value="3-DEOXY-MANNO-OCTULOSONATE CYTIDYLYLTRANSFERASE"/>
    <property type="match status" value="1"/>
</dbReference>
<evidence type="ECO:0000256" key="10">
    <source>
        <dbReference type="RuleBase" id="RU365103"/>
    </source>
</evidence>
<dbReference type="GO" id="GO:0009244">
    <property type="term" value="P:lipopolysaccharide core region biosynthetic process"/>
    <property type="evidence" value="ECO:0007669"/>
    <property type="project" value="UniProtKB-UniRule"/>
</dbReference>
<evidence type="ECO:0000256" key="2">
    <source>
        <dbReference type="ARBA" id="ARBA00004713"/>
    </source>
</evidence>
<feature type="site" description="Transition state stabilizer" evidence="9">
    <location>
        <position position="209"/>
    </location>
</feature>
<keyword evidence="10" id="KW-1003">Cell membrane</keyword>
<dbReference type="OrthoDB" id="9789797at2"/>
<evidence type="ECO:0000256" key="8">
    <source>
        <dbReference type="PIRSR" id="PIRSR639901-1"/>
    </source>
</evidence>